<dbReference type="EMBL" id="CP001940">
    <property type="protein sequence ID" value="ADH86729.1"/>
    <property type="molecule type" value="Genomic_DNA"/>
</dbReference>
<accession>D6Z5J2</accession>
<dbReference type="AlphaFoldDB" id="D6Z5J2"/>
<sequence>MNNQSETSTTANLFFGLDQATAEEMGRNYLEVSRRRAEVLRDQVAIHRELVNLRQQTLAGGNVKTKEKQTREQKEQADLDLEVYDRRLLDLEKAIPERVRQEAAEDIEASSHEIENTRKAIDAEKDKILSLLAEALVQREKIELTPMFSNGRDRMLSIPLETRLDFSDLVLSLEWKQVLQEKVDQLRNPENETRPLEVRINDCHRRQERLEKTIEAPDSEVLKGLITTLGGEVVQPRPAAGCACAGGQIKVGDDHPAAAAA</sequence>
<evidence type="ECO:0000256" key="1">
    <source>
        <dbReference type="SAM" id="Coils"/>
    </source>
</evidence>
<dbReference type="RefSeq" id="WP_013164248.1">
    <property type="nucleotide sequence ID" value="NC_014216.1"/>
</dbReference>
<dbReference type="HOGENOM" id="CLU_1064461_0_0_7"/>
<feature type="coiled-coil region" evidence="1">
    <location>
        <begin position="74"/>
        <end position="134"/>
    </location>
</feature>
<dbReference type="STRING" id="589865.DaAHT2_2055"/>
<organism evidence="2 3">
    <name type="scientific">Desulfurivibrio alkaliphilus (strain DSM 19089 / UNIQEM U267 / AHT2)</name>
    <dbReference type="NCBI Taxonomy" id="589865"/>
    <lineage>
        <taxon>Bacteria</taxon>
        <taxon>Pseudomonadati</taxon>
        <taxon>Thermodesulfobacteriota</taxon>
        <taxon>Desulfobulbia</taxon>
        <taxon>Desulfobulbales</taxon>
        <taxon>Desulfobulbaceae</taxon>
        <taxon>Desulfurivibrio</taxon>
    </lineage>
</organism>
<gene>
    <name evidence="2" type="ordered locus">DaAHT2_2055</name>
</gene>
<name>D6Z5J2_DESAT</name>
<evidence type="ECO:0000313" key="2">
    <source>
        <dbReference type="EMBL" id="ADH86729.1"/>
    </source>
</evidence>
<keyword evidence="3" id="KW-1185">Reference proteome</keyword>
<evidence type="ECO:0000313" key="3">
    <source>
        <dbReference type="Proteomes" id="UP000001508"/>
    </source>
</evidence>
<dbReference type="KEGG" id="dak:DaAHT2_2055"/>
<protein>
    <submittedName>
        <fullName evidence="2">Uncharacterized protein</fullName>
    </submittedName>
</protein>
<proteinExistence type="predicted"/>
<dbReference type="InParanoid" id="D6Z5J2"/>
<reference evidence="3" key="1">
    <citation type="submission" date="2010-02" db="EMBL/GenBank/DDBJ databases">
        <title>Complete sequence of Desulfurivibrio alkaliphilus AHT2.</title>
        <authorList>
            <consortium name="US DOE Joint Genome Institute"/>
            <person name="Pitluck S."/>
            <person name="Chertkov O."/>
            <person name="Detter J.C."/>
            <person name="Han C."/>
            <person name="Tapia R."/>
            <person name="Larimer F."/>
            <person name="Land M."/>
            <person name="Hauser L."/>
            <person name="Kyrpides N."/>
            <person name="Mikhailova N."/>
            <person name="Sorokin D.Y."/>
            <person name="Muyzer G."/>
            <person name="Woyke T."/>
        </authorList>
    </citation>
    <scope>NUCLEOTIDE SEQUENCE [LARGE SCALE GENOMIC DNA]</scope>
    <source>
        <strain evidence="3">DSM 19089 / UNIQEM U267 / AHT2</strain>
    </source>
</reference>
<dbReference type="Proteomes" id="UP000001508">
    <property type="component" value="Chromosome"/>
</dbReference>
<keyword evidence="1" id="KW-0175">Coiled coil</keyword>